<dbReference type="PATRIC" id="fig|818.23.peg.99"/>
<dbReference type="Proteomes" id="UP001162960">
    <property type="component" value="Chromosome"/>
</dbReference>
<dbReference type="Proteomes" id="UP000460317">
    <property type="component" value="Unassembled WGS sequence"/>
</dbReference>
<reference evidence="16 21" key="2">
    <citation type="submission" date="2018-08" db="EMBL/GenBank/DDBJ databases">
        <title>A genome reference for cultivated species of the human gut microbiota.</title>
        <authorList>
            <person name="Zou Y."/>
            <person name="Xue W."/>
            <person name="Luo G."/>
        </authorList>
    </citation>
    <scope>NUCLEOTIDE SEQUENCE [LARGE SCALE GENOMIC DNA]</scope>
    <source>
        <strain evidence="16 21">AF37-12</strain>
    </source>
</reference>
<dbReference type="EMBL" id="WCRY01000011">
    <property type="protein sequence ID" value="KAB4481818.1"/>
    <property type="molecule type" value="Genomic_DNA"/>
</dbReference>
<comment type="subcellular location">
    <subcellularLocation>
        <location evidence="1">Cell outer membrane</location>
    </subcellularLocation>
</comment>
<dbReference type="InterPro" id="IPR012944">
    <property type="entry name" value="SusD_RagB_dom"/>
</dbReference>
<keyword evidence="3 6" id="KW-0732">Signal</keyword>
<keyword evidence="4" id="KW-0472">Membrane</keyword>
<dbReference type="EMBL" id="CZBI01000003">
    <property type="protein sequence ID" value="CUP98034.1"/>
    <property type="molecule type" value="Genomic_DNA"/>
</dbReference>
<dbReference type="Gene3D" id="1.25.40.390">
    <property type="match status" value="1"/>
</dbReference>
<feature type="signal peptide" evidence="6">
    <location>
        <begin position="1"/>
        <end position="21"/>
    </location>
</feature>
<dbReference type="Proteomes" id="UP000440614">
    <property type="component" value="Unassembled WGS sequence"/>
</dbReference>
<dbReference type="Proteomes" id="UP000095541">
    <property type="component" value="Unassembled WGS sequence"/>
</dbReference>
<name>A0A0P0F8U2_BACT4</name>
<reference evidence="19 20" key="1">
    <citation type="submission" date="2015-09" db="EMBL/GenBank/DDBJ databases">
        <authorList>
            <consortium name="Pathogen Informatics"/>
        </authorList>
    </citation>
    <scope>NUCLEOTIDE SEQUENCE [LARGE SCALE GENOMIC DNA]</scope>
    <source>
        <strain evidence="9 20">2789STDY5834899</strain>
        <strain evidence="10 19">2789STDY5834945</strain>
    </source>
</reference>
<evidence type="ECO:0000259" key="8">
    <source>
        <dbReference type="Pfam" id="PF14322"/>
    </source>
</evidence>
<organism evidence="13 25">
    <name type="scientific">Bacteroides thetaiotaomicron</name>
    <dbReference type="NCBI Taxonomy" id="818"/>
    <lineage>
        <taxon>Bacteria</taxon>
        <taxon>Pseudomonadati</taxon>
        <taxon>Bacteroidota</taxon>
        <taxon>Bacteroidia</taxon>
        <taxon>Bacteroidales</taxon>
        <taxon>Bacteroidaceae</taxon>
        <taxon>Bacteroides</taxon>
    </lineage>
</organism>
<dbReference type="Proteomes" id="UP000488521">
    <property type="component" value="Unassembled WGS sequence"/>
</dbReference>
<dbReference type="Proteomes" id="UP000436858">
    <property type="component" value="Unassembled WGS sequence"/>
</dbReference>
<reference evidence="15" key="5">
    <citation type="submission" date="2022-10" db="EMBL/GenBank/DDBJ databases">
        <title>Human gut microbiome strain richness.</title>
        <authorList>
            <person name="Chen-Liaw A."/>
        </authorList>
    </citation>
    <scope>NUCLEOTIDE SEQUENCE</scope>
    <source>
        <strain evidence="15">1001283st1_A3_1001283B150304_161114</strain>
    </source>
</reference>
<proteinExistence type="inferred from homology"/>
<dbReference type="EMBL" id="CP083685">
    <property type="protein sequence ID" value="UYU91873.1"/>
    <property type="molecule type" value="Genomic_DNA"/>
</dbReference>
<dbReference type="EMBL" id="WCSY01000023">
    <property type="protein sequence ID" value="KAB4307719.1"/>
    <property type="molecule type" value="Genomic_DNA"/>
</dbReference>
<dbReference type="DNASU" id="1074441"/>
<evidence type="ECO:0000313" key="18">
    <source>
        <dbReference type="EMBL" id="UYU91873.1"/>
    </source>
</evidence>
<dbReference type="RefSeq" id="WP_008767302.1">
    <property type="nucleotide sequence ID" value="NZ_BAABXH010000001.1"/>
</dbReference>
<sequence length="541" mass="60938">MKRNWLSYMCMAALFSGALTSCNESSFLNLSDPNYFTESNFWKDKADAESALAAAYSPIKGAMYGYFGAFDGWLNLNGRGDDIYTIKGEEVPMWNIANFLNSPSTGNDPYGALYSGIQRANIVLRYIDQIPASGITEEDRSMIKGEALFLRGYQYFLLVNNYKEVPLRLIPSNEDETNKAAATEAALWAQVEEDLDNAIKCNLPVERSTAKERITKGAAIAMLGKVYATQHKYPEAKQLLGTLLKAPYSYELMDNFEKNFTNEEEFNKESVFELAYSPDGDYSWSNESGICLGCYIPQFIGPVKSGGWAKLMPNSLIVGEFTKETRPSDADTKFDKRMYASLFFDAANYGDKVPNEKWYGNNYSMDDLWEGNEGKMAGGAPSFNVNGTAGKFLIKKNTAYYVDDKAPDNMGNKEGRSSNLRVMRFAEVLLLYAEACAKTNDPDGANYALKQIRQRAGLTEKTFAQAELMNEIEHQCLLEFFAEGHRFDDLKRWYSPSEIQLIFKANGKQGAENFQEKHLYYPIPTSELNNNTAMEQTSLWK</sequence>
<dbReference type="Proteomes" id="UP001156218">
    <property type="component" value="Chromosome"/>
</dbReference>
<evidence type="ECO:0000313" key="22">
    <source>
        <dbReference type="Proteomes" id="UP000436858"/>
    </source>
</evidence>
<dbReference type="SUPFAM" id="SSF48452">
    <property type="entry name" value="TPR-like"/>
    <property type="match status" value="1"/>
</dbReference>
<dbReference type="InterPro" id="IPR011990">
    <property type="entry name" value="TPR-like_helical_dom_sf"/>
</dbReference>
<accession>C6IHQ6</accession>
<evidence type="ECO:0000256" key="5">
    <source>
        <dbReference type="ARBA" id="ARBA00023237"/>
    </source>
</evidence>
<dbReference type="Pfam" id="PF14322">
    <property type="entry name" value="SusD-like_3"/>
    <property type="match status" value="1"/>
</dbReference>
<evidence type="ECO:0000259" key="7">
    <source>
        <dbReference type="Pfam" id="PF07980"/>
    </source>
</evidence>
<dbReference type="InterPro" id="IPR033985">
    <property type="entry name" value="SusD-like_N"/>
</dbReference>
<dbReference type="EMBL" id="JAQNVG010000040">
    <property type="protein sequence ID" value="MDC2238008.1"/>
    <property type="molecule type" value="Genomic_DNA"/>
</dbReference>
<dbReference type="EMBL" id="WCRS01000001">
    <property type="protein sequence ID" value="KAB4479323.1"/>
    <property type="molecule type" value="Genomic_DNA"/>
</dbReference>
<accession>A0A0P0F8U2</accession>
<evidence type="ECO:0000313" key="16">
    <source>
        <dbReference type="EMBL" id="RHL64467.1"/>
    </source>
</evidence>
<dbReference type="OMA" id="RSGINFR"/>
<protein>
    <submittedName>
        <fullName evidence="9">RagB/SusD domain protein</fullName>
    </submittedName>
    <submittedName>
        <fullName evidence="13">RagB/SusD family nutrient uptake outer membrane protein</fullName>
    </submittedName>
</protein>
<dbReference type="EMBL" id="QROV01000001">
    <property type="protein sequence ID" value="RHL64467.1"/>
    <property type="molecule type" value="Genomic_DNA"/>
</dbReference>
<evidence type="ECO:0000313" key="14">
    <source>
        <dbReference type="EMBL" id="KAB4481818.1"/>
    </source>
</evidence>
<evidence type="ECO:0000313" key="17">
    <source>
        <dbReference type="EMBL" id="UYU65206.1"/>
    </source>
</evidence>
<gene>
    <name evidence="16" type="ORF">DW011_00705</name>
    <name evidence="9" type="ORF">ERS852511_01301</name>
    <name evidence="10" type="ORF">ERS852557_02332</name>
    <name evidence="13" type="ORF">GAN59_02050</name>
    <name evidence="14" type="ORF">GAN91_13100</name>
    <name evidence="12" type="ORF">GAN93_06520</name>
    <name evidence="11" type="ORF">GAO51_20840</name>
    <name evidence="17" type="ORF">KQP68_16690</name>
    <name evidence="18" type="ORF">KQP74_04345</name>
    <name evidence="15" type="ORF">PO127_19900</name>
</gene>
<evidence type="ECO:0000313" key="20">
    <source>
        <dbReference type="Proteomes" id="UP000095576"/>
    </source>
</evidence>
<evidence type="ECO:0000313" key="15">
    <source>
        <dbReference type="EMBL" id="MDC2238008.1"/>
    </source>
</evidence>
<evidence type="ECO:0000313" key="25">
    <source>
        <dbReference type="Proteomes" id="UP000488521"/>
    </source>
</evidence>
<dbReference type="EMBL" id="WCSB01000004">
    <property type="protein sequence ID" value="KAB4453938.1"/>
    <property type="molecule type" value="Genomic_DNA"/>
</dbReference>
<evidence type="ECO:0000313" key="10">
    <source>
        <dbReference type="EMBL" id="CUP98034.1"/>
    </source>
</evidence>
<feature type="domain" description="RagB/SusD" evidence="7">
    <location>
        <begin position="268"/>
        <end position="540"/>
    </location>
</feature>
<evidence type="ECO:0000256" key="6">
    <source>
        <dbReference type="SAM" id="SignalP"/>
    </source>
</evidence>
<evidence type="ECO:0000313" key="12">
    <source>
        <dbReference type="EMBL" id="KAB4453938.1"/>
    </source>
</evidence>
<dbReference type="Proteomes" id="UP001217776">
    <property type="component" value="Unassembled WGS sequence"/>
</dbReference>
<comment type="similarity">
    <text evidence="2">Belongs to the SusD family.</text>
</comment>
<evidence type="ECO:0000256" key="3">
    <source>
        <dbReference type="ARBA" id="ARBA00022729"/>
    </source>
</evidence>
<dbReference type="Proteomes" id="UP000095576">
    <property type="component" value="Unassembled WGS sequence"/>
</dbReference>
<reference evidence="22 23" key="3">
    <citation type="journal article" date="2019" name="Nat. Med.">
        <title>A library of human gut bacterial isolates paired with longitudinal multiomics data enables mechanistic microbiome research.</title>
        <authorList>
            <person name="Poyet M."/>
            <person name="Groussin M."/>
            <person name="Gibbons S.M."/>
            <person name="Avila-Pacheco J."/>
            <person name="Jiang X."/>
            <person name="Kearney S.M."/>
            <person name="Perrotta A.R."/>
            <person name="Berdy B."/>
            <person name="Zhao S."/>
            <person name="Lieberman T.D."/>
            <person name="Swanson P.K."/>
            <person name="Smith M."/>
            <person name="Roesemann S."/>
            <person name="Alexander J.E."/>
            <person name="Rich S.A."/>
            <person name="Livny J."/>
            <person name="Vlamakis H."/>
            <person name="Clish C."/>
            <person name="Bullock K."/>
            <person name="Deik A."/>
            <person name="Scott J."/>
            <person name="Pierce K.A."/>
            <person name="Xavier R.J."/>
            <person name="Alm E.J."/>
        </authorList>
    </citation>
    <scope>NUCLEOTIDE SEQUENCE [LARGE SCALE GENOMIC DNA]</scope>
    <source>
        <strain evidence="13 25">BIOML-A156</strain>
        <strain evidence="14 22">BIOML-A162</strain>
        <strain evidence="12 24">BIOML-A165</strain>
        <strain evidence="11 23">BIOML-A188</strain>
    </source>
</reference>
<feature type="domain" description="SusD-like N-terminal" evidence="8">
    <location>
        <begin position="107"/>
        <end position="227"/>
    </location>
</feature>
<feature type="chain" id="PRO_5002964650" evidence="6">
    <location>
        <begin position="22"/>
        <end position="541"/>
    </location>
</feature>
<evidence type="ECO:0000256" key="4">
    <source>
        <dbReference type="ARBA" id="ARBA00023136"/>
    </source>
</evidence>
<dbReference type="GeneID" id="60924209"/>
<dbReference type="EMBL" id="CZAP01000003">
    <property type="protein sequence ID" value="CUP15940.1"/>
    <property type="molecule type" value="Genomic_DNA"/>
</dbReference>
<dbReference type="PROSITE" id="PS51257">
    <property type="entry name" value="PROKAR_LIPOPROTEIN"/>
    <property type="match status" value="1"/>
</dbReference>
<dbReference type="Pfam" id="PF07980">
    <property type="entry name" value="SusD_RagB"/>
    <property type="match status" value="1"/>
</dbReference>
<dbReference type="Proteomes" id="UP000283616">
    <property type="component" value="Unassembled WGS sequence"/>
</dbReference>
<reference evidence="17 26" key="4">
    <citation type="submission" date="2021-06" db="EMBL/GenBank/DDBJ databases">
        <title>Interrogation of the integrated mobile genetic elements in gut-associated Bacteroides with a consensus prediction approach.</title>
        <authorList>
            <person name="Campbell D.E."/>
            <person name="Leigh J.R."/>
            <person name="Kim T."/>
            <person name="England W."/>
            <person name="Whitaker R.J."/>
            <person name="Degnan P.H."/>
        </authorList>
    </citation>
    <scope>NUCLEOTIDE SEQUENCE</scope>
    <source>
        <strain evidence="18">VPI-3443</strain>
        <strain evidence="17 26">WAL8669</strain>
    </source>
</reference>
<evidence type="ECO:0000256" key="1">
    <source>
        <dbReference type="ARBA" id="ARBA00004442"/>
    </source>
</evidence>
<evidence type="ECO:0000256" key="2">
    <source>
        <dbReference type="ARBA" id="ARBA00006275"/>
    </source>
</evidence>
<dbReference type="KEGG" id="btho:Btheta7330_00095"/>
<evidence type="ECO:0000313" key="26">
    <source>
        <dbReference type="Proteomes" id="UP001156218"/>
    </source>
</evidence>
<evidence type="ECO:0000313" key="23">
    <source>
        <dbReference type="Proteomes" id="UP000440614"/>
    </source>
</evidence>
<evidence type="ECO:0000313" key="21">
    <source>
        <dbReference type="Proteomes" id="UP000283616"/>
    </source>
</evidence>
<keyword evidence="5" id="KW-0998">Cell outer membrane</keyword>
<evidence type="ECO:0000313" key="24">
    <source>
        <dbReference type="Proteomes" id="UP000460317"/>
    </source>
</evidence>
<evidence type="ECO:0000313" key="19">
    <source>
        <dbReference type="Proteomes" id="UP000095541"/>
    </source>
</evidence>
<dbReference type="EMBL" id="CP083680">
    <property type="protein sequence ID" value="UYU65206.1"/>
    <property type="molecule type" value="Genomic_DNA"/>
</dbReference>
<evidence type="ECO:0000313" key="9">
    <source>
        <dbReference type="EMBL" id="CUP15940.1"/>
    </source>
</evidence>
<dbReference type="GO" id="GO:0009279">
    <property type="term" value="C:cell outer membrane"/>
    <property type="evidence" value="ECO:0007669"/>
    <property type="project" value="UniProtKB-SubCell"/>
</dbReference>
<evidence type="ECO:0000313" key="11">
    <source>
        <dbReference type="EMBL" id="KAB4307719.1"/>
    </source>
</evidence>
<evidence type="ECO:0000313" key="13">
    <source>
        <dbReference type="EMBL" id="KAB4479323.1"/>
    </source>
</evidence>
<dbReference type="AlphaFoldDB" id="A0A0P0F8U2"/>